<reference evidence="2 3" key="1">
    <citation type="submission" date="2019-03" db="EMBL/GenBank/DDBJ databases">
        <title>Complete genome sequence of two outbreak-associated Acinetobacter haemolyticus strains.</title>
        <authorList>
            <person name="Bai L."/>
            <person name="Zhang S.-C."/>
            <person name="Deng Y."/>
            <person name="Song C.-C."/>
            <person name="Kang G.-B."/>
            <person name="Dong Y."/>
            <person name="Wang Y."/>
            <person name="Gao F."/>
            <person name="Huang H."/>
        </authorList>
    </citation>
    <scope>NUCLEOTIDE SEQUENCE [LARGE SCALE GENOMIC DNA]</scope>
    <source>
        <strain evidence="2 3">TJR01</strain>
    </source>
</reference>
<keyword evidence="1" id="KW-0732">Signal</keyword>
<evidence type="ECO:0008006" key="4">
    <source>
        <dbReference type="Google" id="ProtNLM"/>
    </source>
</evidence>
<feature type="signal peptide" evidence="1">
    <location>
        <begin position="1"/>
        <end position="24"/>
    </location>
</feature>
<dbReference type="AlphaFoldDB" id="A0A4P7B5L3"/>
<protein>
    <recommendedName>
        <fullName evidence="4">Signal peptide-containing protein</fullName>
    </recommendedName>
</protein>
<feature type="chain" id="PRO_5020363837" description="Signal peptide-containing protein" evidence="1">
    <location>
        <begin position="25"/>
        <end position="277"/>
    </location>
</feature>
<accession>A0A4P7B5L3</accession>
<evidence type="ECO:0000256" key="1">
    <source>
        <dbReference type="SAM" id="SignalP"/>
    </source>
</evidence>
<evidence type="ECO:0000313" key="2">
    <source>
        <dbReference type="EMBL" id="QBQ17002.1"/>
    </source>
</evidence>
<sequence>MNKLHKLFSFVIVLIFSITSFAYADEVISTAQTQIKISLKQDDTNFFVESFNAASVPIPIQNVQGVDPFIALTGVVIGYMTADKISQTAEQMEQKKKIPQLLKLAKTVQPNLLIKNQLSSELEKHSKWTDGRLYELDIEPEYYLSPSLHTMKMVFKYRLKASKPKTKSESTKSQIYIFHNLEQDTNLDQLVTWNEINEEKLTSTFIQSAAFVTDCLSNIDIHQVPNSDFVIATTVNDEKLRGYVIKQENEWVWLLDQNKNIYILKPKRTFVLKPHQS</sequence>
<organism evidence="2 3">
    <name type="scientific">Acinetobacter haemolyticus</name>
    <dbReference type="NCBI Taxonomy" id="29430"/>
    <lineage>
        <taxon>Bacteria</taxon>
        <taxon>Pseudomonadati</taxon>
        <taxon>Pseudomonadota</taxon>
        <taxon>Gammaproteobacteria</taxon>
        <taxon>Moraxellales</taxon>
        <taxon>Moraxellaceae</taxon>
        <taxon>Acinetobacter</taxon>
    </lineage>
</organism>
<proteinExistence type="predicted"/>
<evidence type="ECO:0000313" key="3">
    <source>
        <dbReference type="Proteomes" id="UP000294395"/>
    </source>
</evidence>
<gene>
    <name evidence="2" type="ORF">AHTJR_12310</name>
</gene>
<dbReference type="Proteomes" id="UP000294395">
    <property type="component" value="Chromosome"/>
</dbReference>
<dbReference type="EMBL" id="CP038009">
    <property type="protein sequence ID" value="QBQ17002.1"/>
    <property type="molecule type" value="Genomic_DNA"/>
</dbReference>
<name>A0A4P7B5L3_ACIHA</name>
<dbReference type="RefSeq" id="WP_134252815.1">
    <property type="nucleotide sequence ID" value="NZ_CP038009.1"/>
</dbReference>